<dbReference type="GO" id="GO:0008270">
    <property type="term" value="F:zinc ion binding"/>
    <property type="evidence" value="ECO:0007669"/>
    <property type="project" value="UniProtKB-UniRule"/>
</dbReference>
<dbReference type="PANTHER" id="PTHR43808:SF31">
    <property type="entry name" value="N-ACETYL-L-CITRULLINE DEACETYLASE"/>
    <property type="match status" value="1"/>
</dbReference>
<evidence type="ECO:0000256" key="10">
    <source>
        <dbReference type="ARBA" id="ARBA00022915"/>
    </source>
</evidence>
<dbReference type="GO" id="GO:0050897">
    <property type="term" value="F:cobalt ion binding"/>
    <property type="evidence" value="ECO:0007669"/>
    <property type="project" value="UniProtKB-UniRule"/>
</dbReference>
<reference evidence="17 18" key="1">
    <citation type="submission" date="2015-12" db="EMBL/GenBank/DDBJ databases">
        <title>Complete genome of Lacimicrobium alkaliphilum KCTC 32984.</title>
        <authorList>
            <person name="Kim S.-G."/>
            <person name="Lee Y.-J."/>
        </authorList>
    </citation>
    <scope>NUCLEOTIDE SEQUENCE [LARGE SCALE GENOMIC DNA]</scope>
    <source>
        <strain evidence="17 18">YelD216</strain>
    </source>
</reference>
<dbReference type="HAMAP" id="MF_01690">
    <property type="entry name" value="DapE"/>
    <property type="match status" value="1"/>
</dbReference>
<name>A0A0U3AMI2_9ALTE</name>
<dbReference type="OrthoDB" id="9809784at2"/>
<dbReference type="GO" id="GO:0006526">
    <property type="term" value="P:L-arginine biosynthetic process"/>
    <property type="evidence" value="ECO:0007669"/>
    <property type="project" value="TreeGrafter"/>
</dbReference>
<dbReference type="NCBIfam" id="TIGR01246">
    <property type="entry name" value="dapE_proteo"/>
    <property type="match status" value="1"/>
</dbReference>
<keyword evidence="10 15" id="KW-0220">Diaminopimelate biosynthesis</keyword>
<dbReference type="Gene3D" id="3.40.630.10">
    <property type="entry name" value="Zn peptidases"/>
    <property type="match status" value="2"/>
</dbReference>
<dbReference type="EC" id="3.5.1.18" evidence="4 15"/>
<keyword evidence="18" id="KW-1185">Reference proteome</keyword>
<evidence type="ECO:0000256" key="7">
    <source>
        <dbReference type="ARBA" id="ARBA00022723"/>
    </source>
</evidence>
<dbReference type="InterPro" id="IPR011650">
    <property type="entry name" value="Peptidase_M20_dimer"/>
</dbReference>
<proteinExistence type="inferred from homology"/>
<dbReference type="SUPFAM" id="SSF55031">
    <property type="entry name" value="Bacterial exopeptidase dimerisation domain"/>
    <property type="match status" value="1"/>
</dbReference>
<sequence>MSAHRHPDSETFLSLEYSQNLMRRASVTPEDKGCQLWLAEKLSAMGFECEFIHQHGVSNLIASFGQGIKTMAFAGHTDVVPPGPPEKWHSHPFAANIVGDRLIGRGAADMKTGIGAMLAATERFLVQTPQPGYRLMWLITSDEEGEAEFGSRLIKAWLDERQTKLDYCVVGEPTARQFTGDTIKTGRRGAVSARLRVFGRQGHVAYPQFADNAIHKMNRVLSALNDIEWDQGSDDFPGTGLQVTHIDSGNFTDNIVPAQCDICFNLRYSHRFTQSELEALITQAVAMQTDDFELEWERPCAPYLTHPQKSDSLIGYAEQAIHKHTGAFPVLSTSGGTSDGRFFAGADTQVIELGVPNASIHQVNEWVRLKDLRLLEDIYTSLLSTIQDACC</sequence>
<evidence type="ECO:0000256" key="4">
    <source>
        <dbReference type="ARBA" id="ARBA00011921"/>
    </source>
</evidence>
<comment type="pathway">
    <text evidence="1 15">Amino-acid biosynthesis; L-lysine biosynthesis via DAP pathway; LL-2,6-diaminopimelate from (S)-tetrahydrodipicolinate (succinylase route): step 3/3.</text>
</comment>
<dbReference type="AlphaFoldDB" id="A0A0U3AMI2"/>
<keyword evidence="6 15" id="KW-0028">Amino-acid biosynthesis</keyword>
<feature type="binding site" evidence="15">
    <location>
        <position position="76"/>
    </location>
    <ligand>
        <name>Zn(2+)</name>
        <dbReference type="ChEBI" id="CHEBI:29105"/>
        <label>1</label>
    </ligand>
</feature>
<dbReference type="Pfam" id="PF01546">
    <property type="entry name" value="Peptidase_M20"/>
    <property type="match status" value="1"/>
</dbReference>
<dbReference type="InterPro" id="IPR050072">
    <property type="entry name" value="Peptidase_M20A"/>
</dbReference>
<feature type="binding site" evidence="15">
    <location>
        <position position="172"/>
    </location>
    <ligand>
        <name>Zn(2+)</name>
        <dbReference type="ChEBI" id="CHEBI:29105"/>
        <label>1</label>
    </ligand>
</feature>
<protein>
    <recommendedName>
        <fullName evidence="5 15">Succinyl-diaminopimelate desuccinylase</fullName>
        <shortName evidence="15">SDAP desuccinylase</shortName>
        <ecNumber evidence="4 15">3.5.1.18</ecNumber>
    </recommendedName>
    <alternativeName>
        <fullName evidence="13 15">N-succinyl-LL-2,6-diaminoheptanedioate amidohydrolase</fullName>
    </alternativeName>
</protein>
<dbReference type="GO" id="GO:0019877">
    <property type="term" value="P:diaminopimelate biosynthetic process"/>
    <property type="evidence" value="ECO:0007669"/>
    <property type="project" value="UniProtKB-UniRule"/>
</dbReference>
<comment type="subunit">
    <text evidence="3 15">Homodimer.</text>
</comment>
<feature type="active site" evidence="15">
    <location>
        <position position="78"/>
    </location>
</feature>
<dbReference type="KEGG" id="lal:AT746_13570"/>
<dbReference type="Pfam" id="PF07687">
    <property type="entry name" value="M20_dimer"/>
    <property type="match status" value="1"/>
</dbReference>
<keyword evidence="12 15" id="KW-0170">Cobalt</keyword>
<feature type="binding site" evidence="15">
    <location>
        <position position="144"/>
    </location>
    <ligand>
        <name>Zn(2+)</name>
        <dbReference type="ChEBI" id="CHEBI:29105"/>
        <label>2</label>
    </ligand>
</feature>
<keyword evidence="8 15" id="KW-0378">Hydrolase</keyword>
<keyword evidence="11 15" id="KW-0457">Lysine biosynthesis</keyword>
<evidence type="ECO:0000256" key="14">
    <source>
        <dbReference type="ARBA" id="ARBA00051301"/>
    </source>
</evidence>
<dbReference type="Gene3D" id="3.30.70.360">
    <property type="match status" value="1"/>
</dbReference>
<evidence type="ECO:0000313" key="17">
    <source>
        <dbReference type="EMBL" id="ALS99186.1"/>
    </source>
</evidence>
<evidence type="ECO:0000256" key="2">
    <source>
        <dbReference type="ARBA" id="ARBA00006746"/>
    </source>
</evidence>
<gene>
    <name evidence="15" type="primary">dapE</name>
    <name evidence="17" type="ORF">AT746_13570</name>
</gene>
<dbReference type="STRING" id="1526571.AT746_13570"/>
<feature type="domain" description="Peptidase M20 dimerisation" evidence="16">
    <location>
        <begin position="185"/>
        <end position="285"/>
    </location>
</feature>
<dbReference type="InterPro" id="IPR002933">
    <property type="entry name" value="Peptidase_M20"/>
</dbReference>
<evidence type="ECO:0000256" key="5">
    <source>
        <dbReference type="ARBA" id="ARBA00022391"/>
    </source>
</evidence>
<feature type="active site" description="Proton acceptor" evidence="15">
    <location>
        <position position="143"/>
    </location>
</feature>
<dbReference type="CDD" id="cd03891">
    <property type="entry name" value="M20_DapE_proteobac"/>
    <property type="match status" value="1"/>
</dbReference>
<comment type="cofactor">
    <cofactor evidence="15">
        <name>Zn(2+)</name>
        <dbReference type="ChEBI" id="CHEBI:29105"/>
    </cofactor>
    <cofactor evidence="15">
        <name>Co(2+)</name>
        <dbReference type="ChEBI" id="CHEBI:48828"/>
    </cofactor>
    <text evidence="15">Binds 2 Zn(2+) or Co(2+) ions per subunit.</text>
</comment>
<dbReference type="InterPro" id="IPR005941">
    <property type="entry name" value="DapE_proteobac"/>
</dbReference>
<dbReference type="UniPathway" id="UPA00034">
    <property type="reaction ID" value="UER00021"/>
</dbReference>
<evidence type="ECO:0000259" key="16">
    <source>
        <dbReference type="Pfam" id="PF07687"/>
    </source>
</evidence>
<evidence type="ECO:0000256" key="13">
    <source>
        <dbReference type="ARBA" id="ARBA00031891"/>
    </source>
</evidence>
<comment type="similarity">
    <text evidence="2 15">Belongs to the peptidase M20A family. DapE subfamily.</text>
</comment>
<comment type="function">
    <text evidence="15">Catalyzes the hydrolysis of N-succinyl-L,L-diaminopimelic acid (SDAP), forming succinate and LL-2,6-diaminopimelate (DAP), an intermediate involved in the bacterial biosynthesis of lysine and meso-diaminopimelic acid, an essential component of bacterial cell walls.</text>
</comment>
<dbReference type="GO" id="GO:0009089">
    <property type="term" value="P:lysine biosynthetic process via diaminopimelate"/>
    <property type="evidence" value="ECO:0007669"/>
    <property type="project" value="UniProtKB-UniRule"/>
</dbReference>
<accession>A0A0U3AMI2</accession>
<dbReference type="RefSeq" id="WP_062481173.1">
    <property type="nucleotide sequence ID" value="NZ_CP013650.1"/>
</dbReference>
<dbReference type="SUPFAM" id="SSF53187">
    <property type="entry name" value="Zn-dependent exopeptidases"/>
    <property type="match status" value="1"/>
</dbReference>
<evidence type="ECO:0000313" key="18">
    <source>
        <dbReference type="Proteomes" id="UP000068447"/>
    </source>
</evidence>
<dbReference type="InterPro" id="IPR036264">
    <property type="entry name" value="Bact_exopeptidase_dim_dom"/>
</dbReference>
<evidence type="ECO:0000256" key="6">
    <source>
        <dbReference type="ARBA" id="ARBA00022605"/>
    </source>
</evidence>
<evidence type="ECO:0000256" key="11">
    <source>
        <dbReference type="ARBA" id="ARBA00023154"/>
    </source>
</evidence>
<feature type="binding site" evidence="15">
    <location>
        <position position="109"/>
    </location>
    <ligand>
        <name>Zn(2+)</name>
        <dbReference type="ChEBI" id="CHEBI:29105"/>
        <label>1</label>
    </ligand>
</feature>
<evidence type="ECO:0000256" key="12">
    <source>
        <dbReference type="ARBA" id="ARBA00023285"/>
    </source>
</evidence>
<dbReference type="Proteomes" id="UP000068447">
    <property type="component" value="Chromosome"/>
</dbReference>
<evidence type="ECO:0000256" key="9">
    <source>
        <dbReference type="ARBA" id="ARBA00022833"/>
    </source>
</evidence>
<dbReference type="GO" id="GO:0009014">
    <property type="term" value="F:succinyl-diaminopimelate desuccinylase activity"/>
    <property type="evidence" value="ECO:0007669"/>
    <property type="project" value="UniProtKB-UniRule"/>
</dbReference>
<feature type="binding site" evidence="15">
    <location>
        <position position="109"/>
    </location>
    <ligand>
        <name>Zn(2+)</name>
        <dbReference type="ChEBI" id="CHEBI:29105"/>
        <label>2</label>
    </ligand>
</feature>
<dbReference type="PANTHER" id="PTHR43808">
    <property type="entry name" value="ACETYLORNITHINE DEACETYLASE"/>
    <property type="match status" value="1"/>
</dbReference>
<evidence type="ECO:0000256" key="15">
    <source>
        <dbReference type="HAMAP-Rule" id="MF_01690"/>
    </source>
</evidence>
<organism evidence="17 18">
    <name type="scientific">Lacimicrobium alkaliphilum</name>
    <dbReference type="NCBI Taxonomy" id="1526571"/>
    <lineage>
        <taxon>Bacteria</taxon>
        <taxon>Pseudomonadati</taxon>
        <taxon>Pseudomonadota</taxon>
        <taxon>Gammaproteobacteria</taxon>
        <taxon>Alteromonadales</taxon>
        <taxon>Alteromonadaceae</taxon>
        <taxon>Lacimicrobium</taxon>
    </lineage>
</organism>
<dbReference type="NCBIfam" id="NF009557">
    <property type="entry name" value="PRK13009.1"/>
    <property type="match status" value="1"/>
</dbReference>
<keyword evidence="9 15" id="KW-0862">Zinc</keyword>
<evidence type="ECO:0000256" key="1">
    <source>
        <dbReference type="ARBA" id="ARBA00005130"/>
    </source>
</evidence>
<feature type="binding site" evidence="15">
    <location>
        <position position="361"/>
    </location>
    <ligand>
        <name>Zn(2+)</name>
        <dbReference type="ChEBI" id="CHEBI:29105"/>
        <label>2</label>
    </ligand>
</feature>
<evidence type="ECO:0000256" key="8">
    <source>
        <dbReference type="ARBA" id="ARBA00022801"/>
    </source>
</evidence>
<dbReference type="GO" id="GO:0008777">
    <property type="term" value="F:acetylornithine deacetylase activity"/>
    <property type="evidence" value="ECO:0007669"/>
    <property type="project" value="TreeGrafter"/>
</dbReference>
<comment type="catalytic activity">
    <reaction evidence="14 15">
        <text>N-succinyl-(2S,6S)-2,6-diaminopimelate + H2O = (2S,6S)-2,6-diaminopimelate + succinate</text>
        <dbReference type="Rhea" id="RHEA:22608"/>
        <dbReference type="ChEBI" id="CHEBI:15377"/>
        <dbReference type="ChEBI" id="CHEBI:30031"/>
        <dbReference type="ChEBI" id="CHEBI:57609"/>
        <dbReference type="ChEBI" id="CHEBI:58087"/>
        <dbReference type="EC" id="3.5.1.18"/>
    </reaction>
</comment>
<dbReference type="EMBL" id="CP013650">
    <property type="protein sequence ID" value="ALS99186.1"/>
    <property type="molecule type" value="Genomic_DNA"/>
</dbReference>
<evidence type="ECO:0000256" key="3">
    <source>
        <dbReference type="ARBA" id="ARBA00011738"/>
    </source>
</evidence>
<keyword evidence="7 15" id="KW-0479">Metal-binding</keyword>